<proteinExistence type="predicted"/>
<dbReference type="PANTHER" id="PTHR47335:SF1">
    <property type="entry name" value="UNCONVENTIONAL MYOSIN-XVI"/>
    <property type="match status" value="1"/>
</dbReference>
<reference evidence="1 2" key="1">
    <citation type="journal article" date="2011" name="Nature">
        <title>Genome sequencing reveals insights into physiology and longevity of the naked mole rat.</title>
        <authorList>
            <person name="Kim E.B."/>
            <person name="Fang X."/>
            <person name="Fushan A.A."/>
            <person name="Huang Z."/>
            <person name="Lobanov A.V."/>
            <person name="Han L."/>
            <person name="Marino S.M."/>
            <person name="Sun X."/>
            <person name="Turanov A.A."/>
            <person name="Yang P."/>
            <person name="Yim S.H."/>
            <person name="Zhao X."/>
            <person name="Kasaikina M.V."/>
            <person name="Stoletzki N."/>
            <person name="Peng C."/>
            <person name="Polak P."/>
            <person name="Xiong Z."/>
            <person name="Kiezun A."/>
            <person name="Zhu Y."/>
            <person name="Chen Y."/>
            <person name="Kryukov G.V."/>
            <person name="Zhang Q."/>
            <person name="Peshkin L."/>
            <person name="Yang L."/>
            <person name="Bronson R.T."/>
            <person name="Buffenstein R."/>
            <person name="Wang B."/>
            <person name="Han C."/>
            <person name="Li Q."/>
            <person name="Chen L."/>
            <person name="Zhao W."/>
            <person name="Sunyaev S.R."/>
            <person name="Park T.J."/>
            <person name="Zhang G."/>
            <person name="Wang J."/>
            <person name="Gladyshev V.N."/>
        </authorList>
    </citation>
    <scope>NUCLEOTIDE SEQUENCE [LARGE SCALE GENOMIC DNA]</scope>
</reference>
<dbReference type="GO" id="GO:2000134">
    <property type="term" value="P:negative regulation of G1/S transition of mitotic cell cycle"/>
    <property type="evidence" value="ECO:0007669"/>
    <property type="project" value="TreeGrafter"/>
</dbReference>
<dbReference type="GO" id="GO:0005654">
    <property type="term" value="C:nucleoplasm"/>
    <property type="evidence" value="ECO:0007669"/>
    <property type="project" value="TreeGrafter"/>
</dbReference>
<protein>
    <submittedName>
        <fullName evidence="1">Myosin-XVI</fullName>
    </submittedName>
</protein>
<dbReference type="GO" id="GO:0051015">
    <property type="term" value="F:actin filament binding"/>
    <property type="evidence" value="ECO:0007669"/>
    <property type="project" value="TreeGrafter"/>
</dbReference>
<dbReference type="GO" id="GO:0016459">
    <property type="term" value="C:myosin complex"/>
    <property type="evidence" value="ECO:0007669"/>
    <property type="project" value="TreeGrafter"/>
</dbReference>
<dbReference type="InParanoid" id="G5B8M9"/>
<dbReference type="EMBL" id="JH169007">
    <property type="protein sequence ID" value="EHB05640.1"/>
    <property type="molecule type" value="Genomic_DNA"/>
</dbReference>
<dbReference type="InterPro" id="IPR052838">
    <property type="entry name" value="Myosin-XVI"/>
</dbReference>
<dbReference type="PANTHER" id="PTHR47335">
    <property type="entry name" value="UNCONVENTIONAL MYOSIN-XVI"/>
    <property type="match status" value="1"/>
</dbReference>
<dbReference type="GO" id="GO:0043491">
    <property type="term" value="P:phosphatidylinositol 3-kinase/protein kinase B signal transduction"/>
    <property type="evidence" value="ECO:0007669"/>
    <property type="project" value="TreeGrafter"/>
</dbReference>
<evidence type="ECO:0000313" key="1">
    <source>
        <dbReference type="EMBL" id="EHB05640.1"/>
    </source>
</evidence>
<dbReference type="eggNOG" id="KOG0515">
    <property type="taxonomic scope" value="Eukaryota"/>
</dbReference>
<dbReference type="GO" id="GO:0048812">
    <property type="term" value="P:neuron projection morphogenesis"/>
    <property type="evidence" value="ECO:0007669"/>
    <property type="project" value="TreeGrafter"/>
</dbReference>
<name>G5B8M9_HETGA</name>
<dbReference type="AlphaFoldDB" id="G5B8M9"/>
<dbReference type="STRING" id="10181.G5B8M9"/>
<dbReference type="GO" id="GO:0019903">
    <property type="term" value="F:protein phosphatase binding"/>
    <property type="evidence" value="ECO:0007669"/>
    <property type="project" value="TreeGrafter"/>
</dbReference>
<gene>
    <name evidence="1" type="ORF">GW7_16211</name>
</gene>
<dbReference type="Proteomes" id="UP000006813">
    <property type="component" value="Unassembled WGS sequence"/>
</dbReference>
<organism evidence="1 2">
    <name type="scientific">Heterocephalus glaber</name>
    <name type="common">Naked mole rat</name>
    <dbReference type="NCBI Taxonomy" id="10181"/>
    <lineage>
        <taxon>Eukaryota</taxon>
        <taxon>Metazoa</taxon>
        <taxon>Chordata</taxon>
        <taxon>Craniata</taxon>
        <taxon>Vertebrata</taxon>
        <taxon>Euteleostomi</taxon>
        <taxon>Mammalia</taxon>
        <taxon>Eutheria</taxon>
        <taxon>Euarchontoglires</taxon>
        <taxon>Glires</taxon>
        <taxon>Rodentia</taxon>
        <taxon>Hystricomorpha</taxon>
        <taxon>Bathyergidae</taxon>
        <taxon>Heterocephalus</taxon>
    </lineage>
</organism>
<accession>G5B8M9</accession>
<dbReference type="GO" id="GO:0048471">
    <property type="term" value="C:perinuclear region of cytoplasm"/>
    <property type="evidence" value="ECO:0007669"/>
    <property type="project" value="TreeGrafter"/>
</dbReference>
<evidence type="ECO:0000313" key="2">
    <source>
        <dbReference type="Proteomes" id="UP000006813"/>
    </source>
</evidence>
<sequence length="192" mass="22404">MVPPVTRPGHLKRGIHMLSKEKKDWFCGKLVILCHNNKHTCCFRLCNVFRCHEMEIDQCLLESLPLGQRQCLVKRIRCEQIKAYYDRERALQKQEGFLKRLKHGKSQKVRFRLADMIQDAIVHHDDKEEYLNSSHLARPEVQGKSFRKLPGFSRLEDFPSALPLAFPPQIQNSLTCTYLIIRLPIKCPTLPA</sequence>